<dbReference type="SMART" id="SM00922">
    <property type="entry name" value="MR_MLE"/>
    <property type="match status" value="1"/>
</dbReference>
<dbReference type="EMBL" id="FCOI02000040">
    <property type="protein sequence ID" value="SAK93289.1"/>
    <property type="molecule type" value="Genomic_DNA"/>
</dbReference>
<feature type="domain" description="Mandelate racemase/muconate lactonizing enzyme C-terminal" evidence="4">
    <location>
        <begin position="147"/>
        <end position="244"/>
    </location>
</feature>
<dbReference type="InterPro" id="IPR013342">
    <property type="entry name" value="Mandelate_racemase_C"/>
</dbReference>
<dbReference type="GO" id="GO:0000287">
    <property type="term" value="F:magnesium ion binding"/>
    <property type="evidence" value="ECO:0007669"/>
    <property type="project" value="TreeGrafter"/>
</dbReference>
<dbReference type="InterPro" id="IPR029017">
    <property type="entry name" value="Enolase-like_N"/>
</dbReference>
<dbReference type="RefSeq" id="WP_061164471.1">
    <property type="nucleotide sequence ID" value="NZ_FCOI02000040.1"/>
</dbReference>
<reference evidence="6" key="1">
    <citation type="submission" date="2016-01" db="EMBL/GenBank/DDBJ databases">
        <authorList>
            <person name="Peeters Charlotte."/>
        </authorList>
    </citation>
    <scope>NUCLEOTIDE SEQUENCE [LARGE SCALE GENOMIC DNA]</scope>
</reference>
<dbReference type="SUPFAM" id="SSF54826">
    <property type="entry name" value="Enolase N-terminal domain-like"/>
    <property type="match status" value="1"/>
</dbReference>
<protein>
    <submittedName>
        <fullName evidence="5">Mandelate racemase</fullName>
    </submittedName>
</protein>
<gene>
    <name evidence="5" type="ORF">AWB76_06902</name>
</gene>
<dbReference type="PANTHER" id="PTHR13794">
    <property type="entry name" value="ENOLASE SUPERFAMILY, MANDELATE RACEMASE"/>
    <property type="match status" value="1"/>
</dbReference>
<name>A0A158DFC1_9BURK</name>
<dbReference type="Pfam" id="PF02746">
    <property type="entry name" value="MR_MLE_N"/>
    <property type="match status" value="1"/>
</dbReference>
<dbReference type="AlphaFoldDB" id="A0A158DFC1"/>
<sequence>MHLTKREAPVDAIRARAYTIPTDRPEADGTFAWQSTTLVVAEVTAAGKTGIGYTYNDATTAAFIESTLASTLVGEDAWNVDALWIRMQQRVRNIGRSGIAATAISALDCALWDVKARLLDMPLARLLGAVRGEVPLYGSGGFTTYTDEDIRDQLAGWVHEDGCRWVKIKVGTQPSRDPHRVAVAREAIGDDAGLFVDANGALDRKQAFFYAQQFAQYGVEWFEEPVSSDDIGGLASLRNALPAHMELAAGEYSYSLDDSLRLLANQAVDVLQADVTRCGGITGFLRAATLCDAFHTPLSAHCAPALHLHVACAAPHLRHQEWFHDHVRIESMLFDGAPRARDGAISPDWSRPGCGLDFKHADAHRYAV</sequence>
<dbReference type="InterPro" id="IPR046945">
    <property type="entry name" value="RHMD-like"/>
</dbReference>
<dbReference type="Proteomes" id="UP000054624">
    <property type="component" value="Unassembled WGS sequence"/>
</dbReference>
<dbReference type="CDD" id="cd03328">
    <property type="entry name" value="MR_like_3"/>
    <property type="match status" value="1"/>
</dbReference>
<dbReference type="SFLD" id="SFLDS00001">
    <property type="entry name" value="Enolase"/>
    <property type="match status" value="1"/>
</dbReference>
<evidence type="ECO:0000313" key="6">
    <source>
        <dbReference type="Proteomes" id="UP000054624"/>
    </source>
</evidence>
<keyword evidence="2" id="KW-0479">Metal-binding</keyword>
<dbReference type="OrthoDB" id="8609034at2"/>
<dbReference type="SUPFAM" id="SSF51604">
    <property type="entry name" value="Enolase C-terminal domain-like"/>
    <property type="match status" value="1"/>
</dbReference>
<accession>A0A158DFC1</accession>
<dbReference type="PANTHER" id="PTHR13794:SF58">
    <property type="entry name" value="MITOCHONDRIAL ENOLASE SUPERFAMILY MEMBER 1"/>
    <property type="match status" value="1"/>
</dbReference>
<dbReference type="Gene3D" id="3.30.390.10">
    <property type="entry name" value="Enolase-like, N-terminal domain"/>
    <property type="match status" value="1"/>
</dbReference>
<dbReference type="GO" id="GO:0016052">
    <property type="term" value="P:carbohydrate catabolic process"/>
    <property type="evidence" value="ECO:0007669"/>
    <property type="project" value="TreeGrafter"/>
</dbReference>
<keyword evidence="6" id="KW-1185">Reference proteome</keyword>
<comment type="cofactor">
    <cofactor evidence="1">
        <name>Mg(2+)</name>
        <dbReference type="ChEBI" id="CHEBI:18420"/>
    </cofactor>
</comment>
<evidence type="ECO:0000256" key="2">
    <source>
        <dbReference type="ARBA" id="ARBA00022723"/>
    </source>
</evidence>
<dbReference type="SFLD" id="SFLDG00179">
    <property type="entry name" value="mandelate_racemase"/>
    <property type="match status" value="1"/>
</dbReference>
<dbReference type="InterPro" id="IPR013341">
    <property type="entry name" value="Mandelate_racemase_N_dom"/>
</dbReference>
<evidence type="ECO:0000313" key="5">
    <source>
        <dbReference type="EMBL" id="SAK93289.1"/>
    </source>
</evidence>
<dbReference type="InterPro" id="IPR029065">
    <property type="entry name" value="Enolase_C-like"/>
</dbReference>
<keyword evidence="3" id="KW-0460">Magnesium</keyword>
<dbReference type="Gene3D" id="3.20.20.120">
    <property type="entry name" value="Enolase-like C-terminal domain"/>
    <property type="match status" value="1"/>
</dbReference>
<dbReference type="Pfam" id="PF13378">
    <property type="entry name" value="MR_MLE_C"/>
    <property type="match status" value="1"/>
</dbReference>
<evidence type="ECO:0000256" key="1">
    <source>
        <dbReference type="ARBA" id="ARBA00001946"/>
    </source>
</evidence>
<evidence type="ECO:0000259" key="4">
    <source>
        <dbReference type="SMART" id="SM00922"/>
    </source>
</evidence>
<dbReference type="STRING" id="1777137.AWB76_06902"/>
<proteinExistence type="predicted"/>
<organism evidence="5 6">
    <name type="scientific">Caballeronia temeraria</name>
    <dbReference type="NCBI Taxonomy" id="1777137"/>
    <lineage>
        <taxon>Bacteria</taxon>
        <taxon>Pseudomonadati</taxon>
        <taxon>Pseudomonadota</taxon>
        <taxon>Betaproteobacteria</taxon>
        <taxon>Burkholderiales</taxon>
        <taxon>Burkholderiaceae</taxon>
        <taxon>Caballeronia</taxon>
    </lineage>
</organism>
<evidence type="ECO:0000256" key="3">
    <source>
        <dbReference type="ARBA" id="ARBA00022842"/>
    </source>
</evidence>
<dbReference type="InterPro" id="IPR036849">
    <property type="entry name" value="Enolase-like_C_sf"/>
</dbReference>
<dbReference type="GO" id="GO:0016836">
    <property type="term" value="F:hydro-lyase activity"/>
    <property type="evidence" value="ECO:0007669"/>
    <property type="project" value="TreeGrafter"/>
</dbReference>